<keyword evidence="1" id="KW-1133">Transmembrane helix</keyword>
<reference evidence="2 3" key="1">
    <citation type="submission" date="2019-08" db="EMBL/GenBank/DDBJ databases">
        <title>Deep-cultivation of Planctomycetes and their phenomic and genomic characterization uncovers novel biology.</title>
        <authorList>
            <person name="Wiegand S."/>
            <person name="Jogler M."/>
            <person name="Boedeker C."/>
            <person name="Pinto D."/>
            <person name="Vollmers J."/>
            <person name="Rivas-Marin E."/>
            <person name="Kohn T."/>
            <person name="Peeters S.H."/>
            <person name="Heuer A."/>
            <person name="Rast P."/>
            <person name="Oberbeckmann S."/>
            <person name="Bunk B."/>
            <person name="Jeske O."/>
            <person name="Meyerdierks A."/>
            <person name="Storesund J.E."/>
            <person name="Kallscheuer N."/>
            <person name="Luecker S."/>
            <person name="Lage O.M."/>
            <person name="Pohl T."/>
            <person name="Merkel B.J."/>
            <person name="Hornburger P."/>
            <person name="Mueller R.-W."/>
            <person name="Bruemmer F."/>
            <person name="Labrenz M."/>
            <person name="Spormann A.M."/>
            <person name="Op den Camp H."/>
            <person name="Overmann J."/>
            <person name="Amann R."/>
            <person name="Jetten M.S.M."/>
            <person name="Mascher T."/>
            <person name="Medema M.H."/>
            <person name="Devos D.P."/>
            <person name="Kaster A.-K."/>
            <person name="Ovreas L."/>
            <person name="Rohde M."/>
            <person name="Galperin M.Y."/>
            <person name="Jogler C."/>
        </authorList>
    </citation>
    <scope>NUCLEOTIDE SEQUENCE [LARGE SCALE GENOMIC DNA]</scope>
    <source>
        <strain evidence="2 3">Pr1d</strain>
    </source>
</reference>
<feature type="transmembrane region" description="Helical" evidence="1">
    <location>
        <begin position="39"/>
        <end position="66"/>
    </location>
</feature>
<sequence>MDYGYNRNGRRAIRKRKRRQANDNNYARDLYYLTETLRIVVGIIMQTALIGTGLVLVGVGLMRAIYLLG</sequence>
<evidence type="ECO:0000313" key="3">
    <source>
        <dbReference type="Proteomes" id="UP000323917"/>
    </source>
</evidence>
<keyword evidence="1" id="KW-0472">Membrane</keyword>
<organism evidence="2 3">
    <name type="scientific">Bythopirellula goksoeyrii</name>
    <dbReference type="NCBI Taxonomy" id="1400387"/>
    <lineage>
        <taxon>Bacteria</taxon>
        <taxon>Pseudomonadati</taxon>
        <taxon>Planctomycetota</taxon>
        <taxon>Planctomycetia</taxon>
        <taxon>Pirellulales</taxon>
        <taxon>Lacipirellulaceae</taxon>
        <taxon>Bythopirellula</taxon>
    </lineage>
</organism>
<gene>
    <name evidence="2" type="ORF">Pr1d_31440</name>
</gene>
<keyword evidence="1" id="KW-0812">Transmembrane</keyword>
<dbReference type="AlphaFoldDB" id="A0A5B9QAD0"/>
<keyword evidence="3" id="KW-1185">Reference proteome</keyword>
<dbReference type="Proteomes" id="UP000323917">
    <property type="component" value="Chromosome"/>
</dbReference>
<evidence type="ECO:0000256" key="1">
    <source>
        <dbReference type="SAM" id="Phobius"/>
    </source>
</evidence>
<dbReference type="KEGG" id="bgok:Pr1d_31440"/>
<evidence type="ECO:0000313" key="2">
    <source>
        <dbReference type="EMBL" id="QEG35838.1"/>
    </source>
</evidence>
<name>A0A5B9QAD0_9BACT</name>
<protein>
    <submittedName>
        <fullName evidence="2">Uncharacterized protein</fullName>
    </submittedName>
</protein>
<dbReference type="EMBL" id="CP042913">
    <property type="protein sequence ID" value="QEG35838.1"/>
    <property type="molecule type" value="Genomic_DNA"/>
</dbReference>
<accession>A0A5B9QAD0</accession>
<dbReference type="RefSeq" id="WP_148074291.1">
    <property type="nucleotide sequence ID" value="NZ_CP042913.1"/>
</dbReference>
<proteinExistence type="predicted"/>